<dbReference type="SUPFAM" id="SSF46785">
    <property type="entry name" value="Winged helix' DNA-binding domain"/>
    <property type="match status" value="1"/>
</dbReference>
<protein>
    <submittedName>
        <fullName evidence="2">DNA-binding transcriptional regulator GbsR, MarR family</fullName>
    </submittedName>
</protein>
<dbReference type="InterPro" id="IPR055766">
    <property type="entry name" value="DUF7342"/>
</dbReference>
<accession>A0A1I6UBM9</accession>
<reference evidence="3" key="1">
    <citation type="submission" date="2016-10" db="EMBL/GenBank/DDBJ databases">
        <authorList>
            <person name="Varghese N."/>
            <person name="Submissions S."/>
        </authorList>
    </citation>
    <scope>NUCLEOTIDE SEQUENCE [LARGE SCALE GENOMIC DNA]</scope>
    <source>
        <strain evidence="3">DSM 22427</strain>
    </source>
</reference>
<proteinExistence type="predicted"/>
<evidence type="ECO:0000256" key="1">
    <source>
        <dbReference type="SAM" id="MobiDB-lite"/>
    </source>
</evidence>
<sequence length="186" mass="21458">MWSGLEEGCMTKRSTSADDPSKQWDTDRTTFQRVYDILVGTTDPVSAQRFAEWARCSETGARQALEQLVEMGIAERTGTRPAQYQRNPSYFQWKRVETLAREHSPSELRSRLAELVERDQDLQETYGVPDPDAVVVSDDPVEDHEALHDRWDDLTEWRTIRQDITILKRAVQRAESSNDGRIQSKT</sequence>
<dbReference type="GO" id="GO:0003677">
    <property type="term" value="F:DNA binding"/>
    <property type="evidence" value="ECO:0007669"/>
    <property type="project" value="UniProtKB-KW"/>
</dbReference>
<keyword evidence="3" id="KW-1185">Reference proteome</keyword>
<dbReference type="AlphaFoldDB" id="A0A1I6UBM9"/>
<organism evidence="2 3">
    <name type="scientific">Halostagnicola kamekurae</name>
    <dbReference type="NCBI Taxonomy" id="619731"/>
    <lineage>
        <taxon>Archaea</taxon>
        <taxon>Methanobacteriati</taxon>
        <taxon>Methanobacteriota</taxon>
        <taxon>Stenosarchaea group</taxon>
        <taxon>Halobacteria</taxon>
        <taxon>Halobacteriales</taxon>
        <taxon>Natrialbaceae</taxon>
        <taxon>Halostagnicola</taxon>
    </lineage>
</organism>
<dbReference type="Pfam" id="PF24033">
    <property type="entry name" value="DUF7342"/>
    <property type="match status" value="1"/>
</dbReference>
<name>A0A1I6UBM9_9EURY</name>
<evidence type="ECO:0000313" key="2">
    <source>
        <dbReference type="EMBL" id="SFS98835.1"/>
    </source>
</evidence>
<gene>
    <name evidence="2" type="ORF">SAMN04488556_3720</name>
</gene>
<evidence type="ECO:0000313" key="3">
    <source>
        <dbReference type="Proteomes" id="UP000199199"/>
    </source>
</evidence>
<feature type="compositionally biased region" description="Basic and acidic residues" evidence="1">
    <location>
        <begin position="15"/>
        <end position="24"/>
    </location>
</feature>
<dbReference type="InterPro" id="IPR036390">
    <property type="entry name" value="WH_DNA-bd_sf"/>
</dbReference>
<dbReference type="Proteomes" id="UP000199199">
    <property type="component" value="Unassembled WGS sequence"/>
</dbReference>
<feature type="region of interest" description="Disordered" evidence="1">
    <location>
        <begin position="1"/>
        <end position="24"/>
    </location>
</feature>
<keyword evidence="2" id="KW-0238">DNA-binding</keyword>
<dbReference type="EMBL" id="FOZS01000004">
    <property type="protein sequence ID" value="SFS98835.1"/>
    <property type="molecule type" value="Genomic_DNA"/>
</dbReference>